<accession>A0A5K3EY08</accession>
<evidence type="ECO:0000313" key="1">
    <source>
        <dbReference type="WBParaSite" id="MCU_003470-RA"/>
    </source>
</evidence>
<proteinExistence type="predicted"/>
<dbReference type="WBParaSite" id="MCU_003470-RA">
    <property type="protein sequence ID" value="MCU_003470-RA"/>
    <property type="gene ID" value="MCU_003470"/>
</dbReference>
<sequence length="329" mass="36299">MQDFLAIVPLSSCVRLLNCLSASYTAFFEFDQCNELKKLIQQLLKLQSPANLYQHSHLAATLLQMILLQTIQNGLAANYCAQLCESVKATFSDFDANLSKLKVANFRRFPLQIQASNTEGEFVSPLPWLKSFVPDASSNHKEEQFALLLAGLSTHLTQLYLYLLHIEKNELATAVGSPVKRCKSLPLNRLPSDVILMEPDVEKRKSSELNPTRKSRIHQLLSGPQRLTIDASTTTVFCETKPTEGDEGLAKDRAVRIASLADTLATLPDGFFALSSAPNSPSSSFSALESVFTCTAARLIAVAEHAPLRKALATWFLRLVQSRTSSVEL</sequence>
<organism evidence="1">
    <name type="scientific">Mesocestoides corti</name>
    <name type="common">Flatworm</name>
    <dbReference type="NCBI Taxonomy" id="53468"/>
    <lineage>
        <taxon>Eukaryota</taxon>
        <taxon>Metazoa</taxon>
        <taxon>Spiralia</taxon>
        <taxon>Lophotrochozoa</taxon>
        <taxon>Platyhelminthes</taxon>
        <taxon>Cestoda</taxon>
        <taxon>Eucestoda</taxon>
        <taxon>Cyclophyllidea</taxon>
        <taxon>Mesocestoididae</taxon>
        <taxon>Mesocestoides</taxon>
    </lineage>
</organism>
<name>A0A5K3EY08_MESCO</name>
<dbReference type="AlphaFoldDB" id="A0A5K3EY08"/>
<reference evidence="1" key="1">
    <citation type="submission" date="2019-11" db="UniProtKB">
        <authorList>
            <consortium name="WormBaseParasite"/>
        </authorList>
    </citation>
    <scope>IDENTIFICATION</scope>
</reference>
<protein>
    <submittedName>
        <fullName evidence="1">Transmembrane proteins 14C</fullName>
    </submittedName>
</protein>